<sequence>MGKTDETGQGLTERQKKWFASVQASLERDTGKTLEQWVEIVRRDCAETRTKARVDWLKIHHGLGVNRAAHILGAAFPSELGWEDAAGLRAALWTDPAATAILEAVEAAVADFPGLVTGQRKAFTAWSGKVQFAAAKPVKGGTVWLGLALTPDASPRLSEPTNESWSERLKAKLPLASPAEVDDEVRALLKAAWDRS</sequence>
<dbReference type="OrthoDB" id="7172953at2"/>
<evidence type="ECO:0000313" key="4">
    <source>
        <dbReference type="Proteomes" id="UP000234483"/>
    </source>
</evidence>
<reference evidence="3 4" key="1">
    <citation type="submission" date="2017-12" db="EMBL/GenBank/DDBJ databases">
        <title>The genome sequence of Caulobacter flavus CGMCC1 15093.</title>
        <authorList>
            <person name="Gao J."/>
            <person name="Mao X."/>
            <person name="Sun J."/>
        </authorList>
    </citation>
    <scope>NUCLEOTIDE SEQUENCE [LARGE SCALE GENOMIC DNA]</scope>
    <source>
        <strain evidence="3 4">CGMCC1 15093</strain>
    </source>
</reference>
<organism evidence="3 4">
    <name type="scientific">Caulobacter flavus</name>
    <dbReference type="NCBI Taxonomy" id="1679497"/>
    <lineage>
        <taxon>Bacteria</taxon>
        <taxon>Pseudomonadati</taxon>
        <taxon>Pseudomonadota</taxon>
        <taxon>Alphaproteobacteria</taxon>
        <taxon>Caulobacterales</taxon>
        <taxon>Caulobacteraceae</taxon>
        <taxon>Caulobacter</taxon>
    </lineage>
</organism>
<dbReference type="KEGG" id="cfh:C1707_22860"/>
<dbReference type="InterPro" id="IPR025629">
    <property type="entry name" value="DUF4287"/>
</dbReference>
<evidence type="ECO:0000259" key="1">
    <source>
        <dbReference type="Pfam" id="PF18899"/>
    </source>
</evidence>
<dbReference type="AlphaFoldDB" id="A0A2N5CLM6"/>
<accession>A0A2N5CLM6</accession>
<dbReference type="Pfam" id="PF14117">
    <property type="entry name" value="DUF4287"/>
    <property type="match status" value="1"/>
</dbReference>
<gene>
    <name evidence="2" type="ORF">C1707_22860</name>
    <name evidence="3" type="ORF">CFHF_24520</name>
</gene>
<name>A0A2N5CLM6_9CAUL</name>
<dbReference type="Proteomes" id="UP000281192">
    <property type="component" value="Chromosome"/>
</dbReference>
<protein>
    <submittedName>
        <fullName evidence="3">DUF4287 domain-containing protein</fullName>
    </submittedName>
</protein>
<dbReference type="RefSeq" id="WP_101715540.1">
    <property type="nucleotide sequence ID" value="NZ_CP026100.1"/>
</dbReference>
<evidence type="ECO:0000313" key="5">
    <source>
        <dbReference type="Proteomes" id="UP000281192"/>
    </source>
</evidence>
<dbReference type="Proteomes" id="UP000234483">
    <property type="component" value="Unassembled WGS sequence"/>
</dbReference>
<proteinExistence type="predicted"/>
<dbReference type="EMBL" id="CP026100">
    <property type="protein sequence ID" value="AYV48871.1"/>
    <property type="molecule type" value="Genomic_DNA"/>
</dbReference>
<dbReference type="EMBL" id="PJRQ01000051">
    <property type="protein sequence ID" value="PLR06672.1"/>
    <property type="molecule type" value="Genomic_DNA"/>
</dbReference>
<feature type="domain" description="DUF5655" evidence="1">
    <location>
        <begin position="97"/>
        <end position="194"/>
    </location>
</feature>
<evidence type="ECO:0000313" key="2">
    <source>
        <dbReference type="EMBL" id="AYV48871.1"/>
    </source>
</evidence>
<keyword evidence="5" id="KW-1185">Reference proteome</keyword>
<dbReference type="Pfam" id="PF18899">
    <property type="entry name" value="DUF5655"/>
    <property type="match status" value="1"/>
</dbReference>
<evidence type="ECO:0000313" key="3">
    <source>
        <dbReference type="EMBL" id="PLR06672.1"/>
    </source>
</evidence>
<reference evidence="2 5" key="2">
    <citation type="submission" date="2018-01" db="EMBL/GenBank/DDBJ databases">
        <title>Complete genome sequence of Caulobacter flavus RHGG3.</title>
        <authorList>
            <person name="Yang E."/>
        </authorList>
    </citation>
    <scope>NUCLEOTIDE SEQUENCE [LARGE SCALE GENOMIC DNA]</scope>
    <source>
        <strain evidence="2 5">RHGG3</strain>
    </source>
</reference>
<dbReference type="InterPro" id="IPR043714">
    <property type="entry name" value="DUF5655"/>
</dbReference>